<feature type="chain" id="PRO_5018235093" description="DUF4890 domain-containing protein" evidence="1">
    <location>
        <begin position="23"/>
        <end position="157"/>
    </location>
</feature>
<dbReference type="Proteomes" id="UP000281985">
    <property type="component" value="Unassembled WGS sequence"/>
</dbReference>
<dbReference type="RefSeq" id="WP_121915756.1">
    <property type="nucleotide sequence ID" value="NZ_REFV01000001.1"/>
</dbReference>
<sequence>MRFYKIVLLSVIAIFGAQSLVAQIGGSQRSQQRGYGVGQGSNISYEAEKPDAGERAQENANLYAEELGIDAFKKEVLKNYLKDYYIQKFDVTYSTTLESIEKRKLLDAAKVKFEKQMAPVFSEENVSQILAFEDIGAEKIKKEKKKRKKKNKKKRKG</sequence>
<keyword evidence="1" id="KW-0732">Signal</keyword>
<dbReference type="OrthoDB" id="1452096at2"/>
<protein>
    <recommendedName>
        <fullName evidence="4">DUF4890 domain-containing protein</fullName>
    </recommendedName>
</protein>
<organism evidence="2 3">
    <name type="scientific">Dokdonia sinensis</name>
    <dbReference type="NCBI Taxonomy" id="2479847"/>
    <lineage>
        <taxon>Bacteria</taxon>
        <taxon>Pseudomonadati</taxon>
        <taxon>Bacteroidota</taxon>
        <taxon>Flavobacteriia</taxon>
        <taxon>Flavobacteriales</taxon>
        <taxon>Flavobacteriaceae</taxon>
        <taxon>Dokdonia</taxon>
    </lineage>
</organism>
<gene>
    <name evidence="2" type="ORF">EAX61_00840</name>
</gene>
<comment type="caution">
    <text evidence="2">The sequence shown here is derived from an EMBL/GenBank/DDBJ whole genome shotgun (WGS) entry which is preliminary data.</text>
</comment>
<evidence type="ECO:0000313" key="3">
    <source>
        <dbReference type="Proteomes" id="UP000281985"/>
    </source>
</evidence>
<dbReference type="EMBL" id="REFV01000001">
    <property type="protein sequence ID" value="RMB63960.1"/>
    <property type="molecule type" value="Genomic_DNA"/>
</dbReference>
<evidence type="ECO:0008006" key="4">
    <source>
        <dbReference type="Google" id="ProtNLM"/>
    </source>
</evidence>
<evidence type="ECO:0000313" key="2">
    <source>
        <dbReference type="EMBL" id="RMB63960.1"/>
    </source>
</evidence>
<dbReference type="AlphaFoldDB" id="A0A3M0GH16"/>
<proteinExistence type="predicted"/>
<evidence type="ECO:0000256" key="1">
    <source>
        <dbReference type="SAM" id="SignalP"/>
    </source>
</evidence>
<name>A0A3M0GH16_9FLAO</name>
<feature type="signal peptide" evidence="1">
    <location>
        <begin position="1"/>
        <end position="22"/>
    </location>
</feature>
<keyword evidence="3" id="KW-1185">Reference proteome</keyword>
<accession>A0A3M0GH16</accession>
<reference evidence="2 3" key="1">
    <citation type="submission" date="2018-10" db="EMBL/GenBank/DDBJ databases">
        <title>Dokdonia luteus sp. nov., isolated from sea water.</title>
        <authorList>
            <person name="Zhou L.Y."/>
            <person name="Du Z.J."/>
        </authorList>
    </citation>
    <scope>NUCLEOTIDE SEQUENCE [LARGE SCALE GENOMIC DNA]</scope>
    <source>
        <strain evidence="2 3">SH27</strain>
    </source>
</reference>